<dbReference type="Gene3D" id="3.90.190.20">
    <property type="entry name" value="Mur ligase, C-terminal domain"/>
    <property type="match status" value="1"/>
</dbReference>
<organism evidence="13 14">
    <name type="scientific">Marinicella sediminis</name>
    <dbReference type="NCBI Taxonomy" id="1792834"/>
    <lineage>
        <taxon>Bacteria</taxon>
        <taxon>Pseudomonadati</taxon>
        <taxon>Pseudomonadota</taxon>
        <taxon>Gammaproteobacteria</taxon>
        <taxon>Lysobacterales</taxon>
        <taxon>Marinicellaceae</taxon>
        <taxon>Marinicella</taxon>
    </lineage>
</organism>
<dbReference type="InterPro" id="IPR036615">
    <property type="entry name" value="Mur_ligase_C_dom_sf"/>
</dbReference>
<evidence type="ECO:0000256" key="4">
    <source>
        <dbReference type="ARBA" id="ARBA00022598"/>
    </source>
</evidence>
<dbReference type="NCBIfam" id="TIGR01087">
    <property type="entry name" value="murD"/>
    <property type="match status" value="1"/>
</dbReference>
<keyword evidence="3 9" id="KW-0963">Cytoplasm</keyword>
<evidence type="ECO:0000313" key="13">
    <source>
        <dbReference type="EMBL" id="MFC3195473.1"/>
    </source>
</evidence>
<keyword evidence="4 9" id="KW-0436">Ligase</keyword>
<dbReference type="InterPro" id="IPR005762">
    <property type="entry name" value="MurD"/>
</dbReference>
<gene>
    <name evidence="9 13" type="primary">murD</name>
    <name evidence="13" type="ORF">ACFODZ_14555</name>
</gene>
<feature type="domain" description="Mur ligase central" evidence="12">
    <location>
        <begin position="107"/>
        <end position="270"/>
    </location>
</feature>
<dbReference type="SUPFAM" id="SSF53244">
    <property type="entry name" value="MurD-like peptide ligases, peptide-binding domain"/>
    <property type="match status" value="1"/>
</dbReference>
<evidence type="ECO:0000256" key="5">
    <source>
        <dbReference type="ARBA" id="ARBA00022618"/>
    </source>
</evidence>
<feature type="domain" description="Mur ligase C-terminal" evidence="11">
    <location>
        <begin position="294"/>
        <end position="409"/>
    </location>
</feature>
<dbReference type="EMBL" id="JBHRTS010000008">
    <property type="protein sequence ID" value="MFC3195473.1"/>
    <property type="molecule type" value="Genomic_DNA"/>
</dbReference>
<dbReference type="PANTHER" id="PTHR43692:SF1">
    <property type="entry name" value="UDP-N-ACETYLMURAMOYLALANINE--D-GLUTAMATE LIGASE"/>
    <property type="match status" value="1"/>
</dbReference>
<dbReference type="HAMAP" id="MF_00639">
    <property type="entry name" value="MurD"/>
    <property type="match status" value="1"/>
</dbReference>
<dbReference type="GO" id="GO:0008764">
    <property type="term" value="F:UDP-N-acetylmuramoylalanine-D-glutamate ligase activity"/>
    <property type="evidence" value="ECO:0007669"/>
    <property type="project" value="UniProtKB-EC"/>
</dbReference>
<dbReference type="InterPro" id="IPR004101">
    <property type="entry name" value="Mur_ligase_C"/>
</dbReference>
<evidence type="ECO:0000256" key="7">
    <source>
        <dbReference type="ARBA" id="ARBA00022840"/>
    </source>
</evidence>
<comment type="subcellular location">
    <subcellularLocation>
        <location evidence="1 9 10">Cytoplasm</location>
    </subcellularLocation>
</comment>
<evidence type="ECO:0000256" key="8">
    <source>
        <dbReference type="ARBA" id="ARBA00023306"/>
    </source>
</evidence>
<protein>
    <recommendedName>
        <fullName evidence="9 10">UDP-N-acetylmuramoylalanine--D-glutamate ligase</fullName>
        <ecNumber evidence="9 10">6.3.2.9</ecNumber>
    </recommendedName>
    <alternativeName>
        <fullName evidence="9">D-glutamic acid-adding enzyme</fullName>
    </alternativeName>
    <alternativeName>
        <fullName evidence="9">UDP-N-acetylmuramoyl-L-alanyl-D-glutamate synthetase</fullName>
    </alternativeName>
</protein>
<dbReference type="Pfam" id="PF02875">
    <property type="entry name" value="Mur_ligase_C"/>
    <property type="match status" value="1"/>
</dbReference>
<dbReference type="PANTHER" id="PTHR43692">
    <property type="entry name" value="UDP-N-ACETYLMURAMOYLALANINE--D-GLUTAMATE LIGASE"/>
    <property type="match status" value="1"/>
</dbReference>
<evidence type="ECO:0000313" key="14">
    <source>
        <dbReference type="Proteomes" id="UP001595533"/>
    </source>
</evidence>
<dbReference type="InterPro" id="IPR013221">
    <property type="entry name" value="Mur_ligase_cen"/>
</dbReference>
<proteinExistence type="inferred from homology"/>
<comment type="caution">
    <text evidence="13">The sequence shown here is derived from an EMBL/GenBank/DDBJ whole genome shotgun (WGS) entry which is preliminary data.</text>
</comment>
<reference evidence="14" key="1">
    <citation type="journal article" date="2019" name="Int. J. Syst. Evol. Microbiol.">
        <title>The Global Catalogue of Microorganisms (GCM) 10K type strain sequencing project: providing services to taxonomists for standard genome sequencing and annotation.</title>
        <authorList>
            <consortium name="The Broad Institute Genomics Platform"/>
            <consortium name="The Broad Institute Genome Sequencing Center for Infectious Disease"/>
            <person name="Wu L."/>
            <person name="Ma J."/>
        </authorList>
    </citation>
    <scope>NUCLEOTIDE SEQUENCE [LARGE SCALE GENOMIC DNA]</scope>
    <source>
        <strain evidence="14">KCTC 42953</strain>
    </source>
</reference>
<evidence type="ECO:0000256" key="9">
    <source>
        <dbReference type="HAMAP-Rule" id="MF_00639"/>
    </source>
</evidence>
<name>A0ABV7JGX3_9GAMM</name>
<dbReference type="EC" id="6.3.2.9" evidence="9 10"/>
<accession>A0ABV7JGX3</accession>
<keyword evidence="5 9" id="KW-0132">Cell division</keyword>
<evidence type="ECO:0000256" key="2">
    <source>
        <dbReference type="ARBA" id="ARBA00004752"/>
    </source>
</evidence>
<evidence type="ECO:0000256" key="10">
    <source>
        <dbReference type="RuleBase" id="RU003664"/>
    </source>
</evidence>
<evidence type="ECO:0000256" key="6">
    <source>
        <dbReference type="ARBA" id="ARBA00022741"/>
    </source>
</evidence>
<keyword evidence="7 9" id="KW-0067">ATP-binding</keyword>
<keyword evidence="8 9" id="KW-0131">Cell cycle</keyword>
<comment type="function">
    <text evidence="9 10">Cell wall formation. Catalyzes the addition of glutamate to the nucleotide precursor UDP-N-acetylmuramoyl-L-alanine (UMA).</text>
</comment>
<comment type="similarity">
    <text evidence="9">Belongs to the MurCDEF family.</text>
</comment>
<dbReference type="Gene3D" id="3.40.1190.10">
    <property type="entry name" value="Mur-like, catalytic domain"/>
    <property type="match status" value="1"/>
</dbReference>
<dbReference type="Pfam" id="PF08245">
    <property type="entry name" value="Mur_ligase_M"/>
    <property type="match status" value="1"/>
</dbReference>
<dbReference type="RefSeq" id="WP_077412617.1">
    <property type="nucleotide sequence ID" value="NZ_JBHRTS010000008.1"/>
</dbReference>
<dbReference type="SUPFAM" id="SSF53623">
    <property type="entry name" value="MurD-like peptide ligases, catalytic domain"/>
    <property type="match status" value="1"/>
</dbReference>
<comment type="pathway">
    <text evidence="2 9 10">Cell wall biogenesis; peptidoglycan biosynthesis.</text>
</comment>
<dbReference type="InterPro" id="IPR018109">
    <property type="entry name" value="Folylpolyglutamate_synth_CS"/>
</dbReference>
<sequence>MLLTELKQQRVAVWGYGVEGRATAAYLHQRLPGWSFVVLCQPHETDQHHQEYVTDEVTNNVLNQFDVVIKSPGISPYTTPASKASCRLLSSSALWFANERHGQVVAITGTKGKSTVSAMVTHVLTSLGHRVVLAGNFGRPLISCLDDDAFVILETSSYQSQDGSIQADLAVLLNLYSEHLNWHLDEATYHRDKWRLLEQADEVVLNARDLNSLAWLKQSPLTAAVSWFNDQHGFYELDGNLMYQDKALMSPFGWALKGRHNMVNAAAACQILSRLGMDIMPVLNAIKQFQPLPHRLQTVWQAAGVSYIDDSIASTPKATIAALSTTNPERTVLLVGGFDRGLSWDEFVHEVSPRPPKAIICSGENGEKIARVILNHGIKTQCIYKPNLQDAVKLARQMVRSGDVVLLSPGAPSFDAFDDYQHRGRMFLQWVK</sequence>
<evidence type="ECO:0000259" key="12">
    <source>
        <dbReference type="Pfam" id="PF08245"/>
    </source>
</evidence>
<comment type="catalytic activity">
    <reaction evidence="9 10">
        <text>UDP-N-acetyl-alpha-D-muramoyl-L-alanine + D-glutamate + ATP = UDP-N-acetyl-alpha-D-muramoyl-L-alanyl-D-glutamate + ADP + phosphate + H(+)</text>
        <dbReference type="Rhea" id="RHEA:16429"/>
        <dbReference type="ChEBI" id="CHEBI:15378"/>
        <dbReference type="ChEBI" id="CHEBI:29986"/>
        <dbReference type="ChEBI" id="CHEBI:30616"/>
        <dbReference type="ChEBI" id="CHEBI:43474"/>
        <dbReference type="ChEBI" id="CHEBI:83898"/>
        <dbReference type="ChEBI" id="CHEBI:83900"/>
        <dbReference type="ChEBI" id="CHEBI:456216"/>
        <dbReference type="EC" id="6.3.2.9"/>
    </reaction>
</comment>
<dbReference type="SUPFAM" id="SSF51984">
    <property type="entry name" value="MurCD N-terminal domain"/>
    <property type="match status" value="1"/>
</dbReference>
<dbReference type="Gene3D" id="3.40.50.720">
    <property type="entry name" value="NAD(P)-binding Rossmann-like Domain"/>
    <property type="match status" value="1"/>
</dbReference>
<keyword evidence="6 9" id="KW-0547">Nucleotide-binding</keyword>
<evidence type="ECO:0000259" key="11">
    <source>
        <dbReference type="Pfam" id="PF02875"/>
    </source>
</evidence>
<keyword evidence="9 10" id="KW-0961">Cell wall biogenesis/degradation</keyword>
<evidence type="ECO:0000256" key="1">
    <source>
        <dbReference type="ARBA" id="ARBA00004496"/>
    </source>
</evidence>
<dbReference type="Proteomes" id="UP001595533">
    <property type="component" value="Unassembled WGS sequence"/>
</dbReference>
<keyword evidence="9 10" id="KW-0133">Cell shape</keyword>
<feature type="binding site" evidence="9">
    <location>
        <begin position="109"/>
        <end position="115"/>
    </location>
    <ligand>
        <name>ATP</name>
        <dbReference type="ChEBI" id="CHEBI:30616"/>
    </ligand>
</feature>
<keyword evidence="9 10" id="KW-0573">Peptidoglycan synthesis</keyword>
<keyword evidence="14" id="KW-1185">Reference proteome</keyword>
<dbReference type="PROSITE" id="PS01011">
    <property type="entry name" value="FOLYLPOLYGLU_SYNT_1"/>
    <property type="match status" value="1"/>
</dbReference>
<evidence type="ECO:0000256" key="3">
    <source>
        <dbReference type="ARBA" id="ARBA00022490"/>
    </source>
</evidence>
<dbReference type="InterPro" id="IPR036565">
    <property type="entry name" value="Mur-like_cat_sf"/>
</dbReference>